<keyword evidence="2" id="KW-1185">Reference proteome</keyword>
<dbReference type="AlphaFoldDB" id="A0A5B7E1F5"/>
<dbReference type="EMBL" id="VSRR010001713">
    <property type="protein sequence ID" value="MPC27239.1"/>
    <property type="molecule type" value="Genomic_DNA"/>
</dbReference>
<evidence type="ECO:0000313" key="1">
    <source>
        <dbReference type="EMBL" id="MPC27239.1"/>
    </source>
</evidence>
<evidence type="ECO:0000313" key="2">
    <source>
        <dbReference type="Proteomes" id="UP000324222"/>
    </source>
</evidence>
<organism evidence="1 2">
    <name type="scientific">Portunus trituberculatus</name>
    <name type="common">Swimming crab</name>
    <name type="synonym">Neptunus trituberculatus</name>
    <dbReference type="NCBI Taxonomy" id="210409"/>
    <lineage>
        <taxon>Eukaryota</taxon>
        <taxon>Metazoa</taxon>
        <taxon>Ecdysozoa</taxon>
        <taxon>Arthropoda</taxon>
        <taxon>Crustacea</taxon>
        <taxon>Multicrustacea</taxon>
        <taxon>Malacostraca</taxon>
        <taxon>Eumalacostraca</taxon>
        <taxon>Eucarida</taxon>
        <taxon>Decapoda</taxon>
        <taxon>Pleocyemata</taxon>
        <taxon>Brachyura</taxon>
        <taxon>Eubrachyura</taxon>
        <taxon>Portunoidea</taxon>
        <taxon>Portunidae</taxon>
        <taxon>Portuninae</taxon>
        <taxon>Portunus</taxon>
    </lineage>
</organism>
<evidence type="ECO:0008006" key="3">
    <source>
        <dbReference type="Google" id="ProtNLM"/>
    </source>
</evidence>
<dbReference type="OrthoDB" id="565731at2759"/>
<gene>
    <name evidence="1" type="ORF">E2C01_020406</name>
</gene>
<protein>
    <recommendedName>
        <fullName evidence="3">Nuclear receptor domain-containing protein</fullName>
    </recommendedName>
</protein>
<proteinExistence type="predicted"/>
<name>A0A5B7E1F5_PORTR</name>
<reference evidence="1 2" key="1">
    <citation type="submission" date="2019-05" db="EMBL/GenBank/DDBJ databases">
        <title>Another draft genome of Portunus trituberculatus and its Hox gene families provides insights of decapod evolution.</title>
        <authorList>
            <person name="Jeong J.-H."/>
            <person name="Song I."/>
            <person name="Kim S."/>
            <person name="Choi T."/>
            <person name="Kim D."/>
            <person name="Ryu S."/>
            <person name="Kim W."/>
        </authorList>
    </citation>
    <scope>NUCLEOTIDE SEQUENCE [LARGE SCALE GENOMIC DNA]</scope>
    <source>
        <tissue evidence="1">Muscle</tissue>
    </source>
</reference>
<comment type="caution">
    <text evidence="1">The sequence shown here is derived from an EMBL/GenBank/DDBJ whole genome shotgun (WGS) entry which is preliminary data.</text>
</comment>
<sequence>MLRQNKKPPTFPVGTTKNRRKNGVYRAKFKDTCYPNASISQAFEFIQRLFFSLTDIETEEGKTAEKRVKVYCGICKETRYYSIHRGVTRIGGVVLACEACRHYYQKFKRKPCILRCRDKDSGSCHVLGDNSKNRCKACWIAHLLRICPFPEDLYLHLQGHLPNKLKVMGSKARYVLYIQNQSTVITTLPHK</sequence>
<accession>A0A5B7E1F5</accession>
<dbReference type="Proteomes" id="UP000324222">
    <property type="component" value="Unassembled WGS sequence"/>
</dbReference>